<sequence>MEKILGALILLFLCAVQVWAQDIIVKHNGEKLKVKVNYLTESGVAYSEPGVEGIRTVGKPEVERIIYQAGMVEMVSAKVDVRGEGDWEKVVVTFNPLDVTGLKKRGEVASSLGSNSDFHGRKGGSRKEMDRVKRNAASLGGHIVYIKRVDAVNWDKEATGDIREMAVIYGY</sequence>
<evidence type="ECO:0000256" key="1">
    <source>
        <dbReference type="SAM" id="MobiDB-lite"/>
    </source>
</evidence>
<name>A0A916JCA6_9BACT</name>
<proteinExistence type="predicted"/>
<organism evidence="2 3">
    <name type="scientific">Dyadobacter helix</name>
    <dbReference type="NCBI Taxonomy" id="2822344"/>
    <lineage>
        <taxon>Bacteria</taxon>
        <taxon>Pseudomonadati</taxon>
        <taxon>Bacteroidota</taxon>
        <taxon>Cytophagia</taxon>
        <taxon>Cytophagales</taxon>
        <taxon>Spirosomataceae</taxon>
        <taxon>Dyadobacter</taxon>
    </lineage>
</organism>
<accession>A0A916JCA6</accession>
<comment type="caution">
    <text evidence="2">The sequence shown here is derived from an EMBL/GenBank/DDBJ whole genome shotgun (WGS) entry which is preliminary data.</text>
</comment>
<reference evidence="2" key="1">
    <citation type="submission" date="2021-04" db="EMBL/GenBank/DDBJ databases">
        <authorList>
            <person name="Rodrigo-Torres L."/>
            <person name="Arahal R. D."/>
            <person name="Lucena T."/>
        </authorList>
    </citation>
    <scope>NUCLEOTIDE SEQUENCE</scope>
    <source>
        <strain evidence="2">CECT 9275</strain>
    </source>
</reference>
<dbReference type="Proteomes" id="UP000680038">
    <property type="component" value="Unassembled WGS sequence"/>
</dbReference>
<dbReference type="RefSeq" id="WP_215239769.1">
    <property type="nucleotide sequence ID" value="NZ_CAJRAF010000002.1"/>
</dbReference>
<protein>
    <submittedName>
        <fullName evidence="2">Uncharacterized protein</fullName>
    </submittedName>
</protein>
<feature type="region of interest" description="Disordered" evidence="1">
    <location>
        <begin position="111"/>
        <end position="130"/>
    </location>
</feature>
<keyword evidence="3" id="KW-1185">Reference proteome</keyword>
<dbReference type="EMBL" id="CAJRAF010000002">
    <property type="protein sequence ID" value="CAG5003859.1"/>
    <property type="molecule type" value="Genomic_DNA"/>
</dbReference>
<gene>
    <name evidence="2" type="ORF">DYBT9275_03244</name>
</gene>
<dbReference type="AlphaFoldDB" id="A0A916JCA6"/>
<evidence type="ECO:0000313" key="3">
    <source>
        <dbReference type="Proteomes" id="UP000680038"/>
    </source>
</evidence>
<evidence type="ECO:0000313" key="2">
    <source>
        <dbReference type="EMBL" id="CAG5003859.1"/>
    </source>
</evidence>